<evidence type="ECO:0000313" key="2">
    <source>
        <dbReference type="Proteomes" id="UP000027604"/>
    </source>
</evidence>
<dbReference type="SUPFAM" id="SSF47413">
    <property type="entry name" value="lambda repressor-like DNA-binding domains"/>
    <property type="match status" value="1"/>
</dbReference>
<sequence>MVEMFKLAPLKKAENLPPYDVTNMTRYPAVPLFKDMAEDRLQRILARYAYCMNEQGISPGQLKLWREHVMYMTTEQLGAFVRVNERTIRNWENGTSEIPFSMWWVMSTTVQDPEYFLTRPGFHDFYIDYDRATGEALLCSSEWPDIRASPTDLWVQRAATNKCLQLEEQLRVKQLALDEMTAENTRLRHMLKAGTVAEELAAMHAHIGNLLTKMHTADVVEFPTAEVLQFAAAG</sequence>
<dbReference type="HOGENOM" id="CLU_1183775_0_0_4"/>
<dbReference type="STRING" id="1349767.GJA_5570"/>
<dbReference type="CDD" id="cd00093">
    <property type="entry name" value="HTH_XRE"/>
    <property type="match status" value="1"/>
</dbReference>
<dbReference type="GO" id="GO:0003677">
    <property type="term" value="F:DNA binding"/>
    <property type="evidence" value="ECO:0007669"/>
    <property type="project" value="InterPro"/>
</dbReference>
<name>W0VFJ6_9BURK</name>
<dbReference type="KEGG" id="jag:GJA_5570"/>
<dbReference type="Proteomes" id="UP000027604">
    <property type="component" value="Chromosome I"/>
</dbReference>
<dbReference type="AlphaFoldDB" id="W0VFJ6"/>
<evidence type="ECO:0000313" key="1">
    <source>
        <dbReference type="EMBL" id="CDG86157.1"/>
    </source>
</evidence>
<organism evidence="1 2">
    <name type="scientific">Janthinobacterium agaricidamnosum NBRC 102515 = DSM 9628</name>
    <dbReference type="NCBI Taxonomy" id="1349767"/>
    <lineage>
        <taxon>Bacteria</taxon>
        <taxon>Pseudomonadati</taxon>
        <taxon>Pseudomonadota</taxon>
        <taxon>Betaproteobacteria</taxon>
        <taxon>Burkholderiales</taxon>
        <taxon>Oxalobacteraceae</taxon>
        <taxon>Janthinobacterium</taxon>
    </lineage>
</organism>
<dbReference type="InterPro" id="IPR001387">
    <property type="entry name" value="Cro/C1-type_HTH"/>
</dbReference>
<proteinExistence type="predicted"/>
<protein>
    <submittedName>
        <fullName evidence="1">Uncharacterized protein</fullName>
    </submittedName>
</protein>
<gene>
    <name evidence="1" type="ORF">GJA_5570</name>
</gene>
<dbReference type="EMBL" id="HG322949">
    <property type="protein sequence ID" value="CDG86157.1"/>
    <property type="molecule type" value="Genomic_DNA"/>
</dbReference>
<reference evidence="1 2" key="1">
    <citation type="journal article" date="2015" name="Genome Announc.">
        <title>Genome Sequence of Mushroom Soft-Rot Pathogen Janthinobacterium agaricidamnosum.</title>
        <authorList>
            <person name="Graupner K."/>
            <person name="Lackner G."/>
            <person name="Hertweck C."/>
        </authorList>
    </citation>
    <scope>NUCLEOTIDE SEQUENCE [LARGE SCALE GENOMIC DNA]</scope>
    <source>
        <strain evidence="2">NBRC 102515 / DSM 9628</strain>
    </source>
</reference>
<dbReference type="Gene3D" id="1.10.260.40">
    <property type="entry name" value="lambda repressor-like DNA-binding domains"/>
    <property type="match status" value="1"/>
</dbReference>
<accession>W0VFJ6</accession>
<keyword evidence="2" id="KW-1185">Reference proteome</keyword>
<dbReference type="InterPro" id="IPR010982">
    <property type="entry name" value="Lambda_DNA-bd_dom_sf"/>
</dbReference>
<dbReference type="PATRIC" id="fig|1349767.4.peg.2642"/>